<gene>
    <name evidence="4" type="ORF">SAMN05192553_101592</name>
</gene>
<feature type="domain" description="N-acetylmuramidase" evidence="3">
    <location>
        <begin position="380"/>
        <end position="566"/>
    </location>
</feature>
<feature type="transmembrane region" description="Helical" evidence="2">
    <location>
        <begin position="91"/>
        <end position="115"/>
    </location>
</feature>
<feature type="transmembrane region" description="Helical" evidence="2">
    <location>
        <begin position="203"/>
        <end position="224"/>
    </location>
</feature>
<dbReference type="Pfam" id="PF11860">
    <property type="entry name" value="Muramidase"/>
    <property type="match status" value="1"/>
</dbReference>
<feature type="compositionally biased region" description="Polar residues" evidence="1">
    <location>
        <begin position="274"/>
        <end position="291"/>
    </location>
</feature>
<evidence type="ECO:0000313" key="4">
    <source>
        <dbReference type="EMBL" id="SEI86400.1"/>
    </source>
</evidence>
<dbReference type="STRING" id="1416801.SAMN05192553_101592"/>
<dbReference type="OrthoDB" id="1523598at2"/>
<sequence length="573" mass="65876">METEKNNEEKTGKQQRIISERTYVWLHIGSIFFIMLAILILIVPGMESSNQLLASGLVVVIALVLIYALLARYFSPKTKDRNPNYNPYHTFFFKGTVILASLLVAFGMLGAFFVYVEYDNLFQSVGLATAVIWIALFLIYFMWSVYHYNINYGLTDQDWQRIYDAKDRYSQGFPVKASEMATPEYNPYRSQTFGLPPGTVRGMIAFTLLMGGMSLLIVSFGTQYSGADAALLSQQFEFFETAFLMMIAFYFGDKSLKYLQNRWTPKKGGENKESGSSATTSTSDNWSLSQPKSSLDFDENAFSLEDSAFDASNRHPEDAGPLEEQRVALSTSFDQVPEAFQVNEEYVQIKDNSTSRVLSDMDIRQALDELEQRENIKISLPVIKAIIAVESAGRGHLHDGRAKILFEGHKFWHWLEKFGKDPKSLQAGKEHIIYEKWTREHYRVGAKEYERLDLAKSIDPKAAVYATSWGLFQILGENLEHTIKGRKYKSFTEFEAQQHESEYVHFLDFLEFIKTKKTRGKALLEYISEDNQGNYDWESFAYGYNGSGYKVNQYHVKMKAQYERFKNEDTWMA</sequence>
<evidence type="ECO:0000313" key="5">
    <source>
        <dbReference type="Proteomes" id="UP000199403"/>
    </source>
</evidence>
<evidence type="ECO:0000256" key="2">
    <source>
        <dbReference type="SAM" id="Phobius"/>
    </source>
</evidence>
<keyword evidence="2" id="KW-1133">Transmembrane helix</keyword>
<feature type="region of interest" description="Disordered" evidence="1">
    <location>
        <begin position="266"/>
        <end position="291"/>
    </location>
</feature>
<feature type="transmembrane region" description="Helical" evidence="2">
    <location>
        <begin position="236"/>
        <end position="252"/>
    </location>
</feature>
<dbReference type="Proteomes" id="UP000199403">
    <property type="component" value="Unassembled WGS sequence"/>
</dbReference>
<protein>
    <recommendedName>
        <fullName evidence="3">N-acetylmuramidase domain-containing protein</fullName>
    </recommendedName>
</protein>
<dbReference type="InterPro" id="IPR024408">
    <property type="entry name" value="Muramidase"/>
</dbReference>
<keyword evidence="2" id="KW-0812">Transmembrane</keyword>
<dbReference type="EMBL" id="FNZH01000001">
    <property type="protein sequence ID" value="SEI86400.1"/>
    <property type="molecule type" value="Genomic_DNA"/>
</dbReference>
<evidence type="ECO:0000259" key="3">
    <source>
        <dbReference type="Pfam" id="PF11860"/>
    </source>
</evidence>
<proteinExistence type="predicted"/>
<keyword evidence="5" id="KW-1185">Reference proteome</keyword>
<feature type="transmembrane region" description="Helical" evidence="2">
    <location>
        <begin position="23"/>
        <end position="46"/>
    </location>
</feature>
<dbReference type="AlphaFoldDB" id="A0A1H6UDY7"/>
<name>A0A1H6UDY7_9BACT</name>
<feature type="transmembrane region" description="Helical" evidence="2">
    <location>
        <begin position="52"/>
        <end position="70"/>
    </location>
</feature>
<evidence type="ECO:0000256" key="1">
    <source>
        <dbReference type="SAM" id="MobiDB-lite"/>
    </source>
</evidence>
<accession>A0A1H6UDY7</accession>
<reference evidence="5" key="1">
    <citation type="submission" date="2016-10" db="EMBL/GenBank/DDBJ databases">
        <authorList>
            <person name="Varghese N."/>
            <person name="Submissions S."/>
        </authorList>
    </citation>
    <scope>NUCLEOTIDE SEQUENCE [LARGE SCALE GENOMIC DNA]</scope>
    <source>
        <strain evidence="5">IBRC-M 10761</strain>
    </source>
</reference>
<dbReference type="RefSeq" id="WP_092169232.1">
    <property type="nucleotide sequence ID" value="NZ_FNZH01000001.1"/>
</dbReference>
<organism evidence="4 5">
    <name type="scientific">Cyclobacterium xiamenense</name>
    <dbReference type="NCBI Taxonomy" id="1297121"/>
    <lineage>
        <taxon>Bacteria</taxon>
        <taxon>Pseudomonadati</taxon>
        <taxon>Bacteroidota</taxon>
        <taxon>Cytophagia</taxon>
        <taxon>Cytophagales</taxon>
        <taxon>Cyclobacteriaceae</taxon>
        <taxon>Cyclobacterium</taxon>
    </lineage>
</organism>
<keyword evidence="2" id="KW-0472">Membrane</keyword>
<feature type="transmembrane region" description="Helical" evidence="2">
    <location>
        <begin position="121"/>
        <end position="143"/>
    </location>
</feature>